<comment type="pathway">
    <text evidence="2">Porphyrin-containing compound metabolism; protoporphyrin-IX biosynthesis; coproporphyrinogen-III from 5-aminolevulinate: step 2/4.</text>
</comment>
<protein>
    <recommendedName>
        <fullName evidence="8">Porphobilinogen deaminase</fullName>
        <shortName evidence="8">PBG</shortName>
        <ecNumber evidence="8">2.5.1.61</ecNumber>
    </recommendedName>
    <alternativeName>
        <fullName evidence="8">Hydroxymethylbilane synthase</fullName>
        <shortName evidence="8">HMBS</shortName>
    </alternativeName>
    <alternativeName>
        <fullName evidence="8">Pre-uroporphyrinogen synthase</fullName>
    </alternativeName>
</protein>
<dbReference type="PIRSF" id="PIRSF001438">
    <property type="entry name" value="4pyrrol_synth_OHMeBilane_synth"/>
    <property type="match status" value="1"/>
</dbReference>
<sequence length="311" mass="34141">MHNNVLRIATRKSPLALWQAQFVGDQIKQYWPELTIELVPMLTSGDRFLKDKLQAIGGKGLFVKELEEAMLAGRADIAVHSMKDVPAQLPDGLQLAATCRRDNPFDALISIKYDSLESLPVNSVIGTTSLRRQSQLLAYRPDLVIKPLRGNIQTRLAKLESEEFDAIILAAAGLERMALDQHIRQILDDRLMLPACGQGALSIECRSNDAVIQQILQPLNDRVTAACVNAERLVNGLLGGNCHVPLAVYCSPEQEQQIRLRARVLALDGCIVIEDTQNGKLAEANELAQQCADNLLAKGAAELLSNDHGQD</sequence>
<name>A0ABV8CCG7_9GAMM</name>
<keyword evidence="6 8" id="KW-0627">Porphyrin biosynthesis</keyword>
<dbReference type="Gene3D" id="3.30.160.40">
    <property type="entry name" value="Porphobilinogen deaminase, C-terminal domain"/>
    <property type="match status" value="1"/>
</dbReference>
<dbReference type="SUPFAM" id="SSF54782">
    <property type="entry name" value="Porphobilinogen deaminase (hydroxymethylbilane synthase), C-terminal domain"/>
    <property type="match status" value="1"/>
</dbReference>
<proteinExistence type="inferred from homology"/>
<evidence type="ECO:0000256" key="6">
    <source>
        <dbReference type="ARBA" id="ARBA00023244"/>
    </source>
</evidence>
<organism evidence="11 12">
    <name type="scientific">Legionella dresdenensis</name>
    <dbReference type="NCBI Taxonomy" id="450200"/>
    <lineage>
        <taxon>Bacteria</taxon>
        <taxon>Pseudomonadati</taxon>
        <taxon>Pseudomonadota</taxon>
        <taxon>Gammaproteobacteria</taxon>
        <taxon>Legionellales</taxon>
        <taxon>Legionellaceae</taxon>
        <taxon>Legionella</taxon>
    </lineage>
</organism>
<dbReference type="InterPro" id="IPR022418">
    <property type="entry name" value="Porphobilinogen_deaminase_C"/>
</dbReference>
<dbReference type="CDD" id="cd13646">
    <property type="entry name" value="PBP2_EcHMBS_like"/>
    <property type="match status" value="1"/>
</dbReference>
<dbReference type="Proteomes" id="UP001595758">
    <property type="component" value="Unassembled WGS sequence"/>
</dbReference>
<gene>
    <name evidence="8 11" type="primary">hemC</name>
    <name evidence="11" type="ORF">ACFORL_02740</name>
</gene>
<feature type="modified residue" description="S-(dipyrrolylmethanemethyl)cysteine" evidence="8">
    <location>
        <position position="242"/>
    </location>
</feature>
<comment type="cofactor">
    <cofactor evidence="8">
        <name>dipyrromethane</name>
        <dbReference type="ChEBI" id="CHEBI:60342"/>
    </cofactor>
    <text evidence="8">Binds 1 dipyrromethane group covalently.</text>
</comment>
<dbReference type="EC" id="2.5.1.61" evidence="8"/>
<accession>A0ABV8CCG7</accession>
<evidence type="ECO:0000256" key="8">
    <source>
        <dbReference type="HAMAP-Rule" id="MF_00260"/>
    </source>
</evidence>
<dbReference type="GO" id="GO:0004418">
    <property type="term" value="F:hydroxymethylbilane synthase activity"/>
    <property type="evidence" value="ECO:0007669"/>
    <property type="project" value="UniProtKB-EC"/>
</dbReference>
<evidence type="ECO:0000313" key="12">
    <source>
        <dbReference type="Proteomes" id="UP001595758"/>
    </source>
</evidence>
<comment type="miscellaneous">
    <text evidence="8">The porphobilinogen subunits are added to the dipyrromethane group.</text>
</comment>
<comment type="subunit">
    <text evidence="4 8">Monomer.</text>
</comment>
<comment type="function">
    <text evidence="1 8">Tetrapolymerization of the monopyrrole PBG into the hydroxymethylbilane pre-uroporphyrinogen in several discrete steps.</text>
</comment>
<dbReference type="InterPro" id="IPR036803">
    <property type="entry name" value="Porphobilinogen_deaminase_C_sf"/>
</dbReference>
<keyword evidence="5 8" id="KW-0808">Transferase</keyword>
<evidence type="ECO:0000259" key="10">
    <source>
        <dbReference type="Pfam" id="PF03900"/>
    </source>
</evidence>
<dbReference type="SUPFAM" id="SSF53850">
    <property type="entry name" value="Periplasmic binding protein-like II"/>
    <property type="match status" value="1"/>
</dbReference>
<comment type="caution">
    <text evidence="11">The sequence shown here is derived from an EMBL/GenBank/DDBJ whole genome shotgun (WGS) entry which is preliminary data.</text>
</comment>
<dbReference type="PROSITE" id="PS00533">
    <property type="entry name" value="PORPHOBILINOGEN_DEAM"/>
    <property type="match status" value="1"/>
</dbReference>
<dbReference type="Pfam" id="PF03900">
    <property type="entry name" value="Porphobil_deamC"/>
    <property type="match status" value="1"/>
</dbReference>
<dbReference type="HAMAP" id="MF_00260">
    <property type="entry name" value="Porphobil_deam"/>
    <property type="match status" value="1"/>
</dbReference>
<evidence type="ECO:0000256" key="5">
    <source>
        <dbReference type="ARBA" id="ARBA00022679"/>
    </source>
</evidence>
<dbReference type="InterPro" id="IPR000860">
    <property type="entry name" value="HemC"/>
</dbReference>
<evidence type="ECO:0000256" key="3">
    <source>
        <dbReference type="ARBA" id="ARBA00005638"/>
    </source>
</evidence>
<keyword evidence="12" id="KW-1185">Reference proteome</keyword>
<dbReference type="RefSeq" id="WP_382341109.1">
    <property type="nucleotide sequence ID" value="NZ_JBHSAB010000002.1"/>
</dbReference>
<evidence type="ECO:0000256" key="1">
    <source>
        <dbReference type="ARBA" id="ARBA00002869"/>
    </source>
</evidence>
<evidence type="ECO:0000256" key="7">
    <source>
        <dbReference type="ARBA" id="ARBA00048169"/>
    </source>
</evidence>
<comment type="similarity">
    <text evidence="3 8">Belongs to the HMBS family.</text>
</comment>
<dbReference type="PANTHER" id="PTHR11557:SF0">
    <property type="entry name" value="PORPHOBILINOGEN DEAMINASE"/>
    <property type="match status" value="1"/>
</dbReference>
<comment type="catalytic activity">
    <reaction evidence="7 8">
        <text>4 porphobilinogen + H2O = hydroxymethylbilane + 4 NH4(+)</text>
        <dbReference type="Rhea" id="RHEA:13185"/>
        <dbReference type="ChEBI" id="CHEBI:15377"/>
        <dbReference type="ChEBI" id="CHEBI:28938"/>
        <dbReference type="ChEBI" id="CHEBI:57845"/>
        <dbReference type="ChEBI" id="CHEBI:58126"/>
        <dbReference type="EC" id="2.5.1.61"/>
    </reaction>
</comment>
<evidence type="ECO:0000256" key="2">
    <source>
        <dbReference type="ARBA" id="ARBA00004735"/>
    </source>
</evidence>
<evidence type="ECO:0000313" key="11">
    <source>
        <dbReference type="EMBL" id="MFC3907999.1"/>
    </source>
</evidence>
<feature type="domain" description="Porphobilinogen deaminase C-terminal" evidence="10">
    <location>
        <begin position="226"/>
        <end position="296"/>
    </location>
</feature>
<feature type="domain" description="Porphobilinogen deaminase N-terminal" evidence="9">
    <location>
        <begin position="6"/>
        <end position="213"/>
    </location>
</feature>
<evidence type="ECO:0000259" key="9">
    <source>
        <dbReference type="Pfam" id="PF01379"/>
    </source>
</evidence>
<dbReference type="InterPro" id="IPR022417">
    <property type="entry name" value="Porphobilin_deaminase_N"/>
</dbReference>
<dbReference type="PRINTS" id="PR00151">
    <property type="entry name" value="PORPHBDMNASE"/>
</dbReference>
<dbReference type="Gene3D" id="3.40.190.10">
    <property type="entry name" value="Periplasmic binding protein-like II"/>
    <property type="match status" value="2"/>
</dbReference>
<reference evidence="12" key="1">
    <citation type="journal article" date="2019" name="Int. J. Syst. Evol. Microbiol.">
        <title>The Global Catalogue of Microorganisms (GCM) 10K type strain sequencing project: providing services to taxonomists for standard genome sequencing and annotation.</title>
        <authorList>
            <consortium name="The Broad Institute Genomics Platform"/>
            <consortium name="The Broad Institute Genome Sequencing Center for Infectious Disease"/>
            <person name="Wu L."/>
            <person name="Ma J."/>
        </authorList>
    </citation>
    <scope>NUCLEOTIDE SEQUENCE [LARGE SCALE GENOMIC DNA]</scope>
    <source>
        <strain evidence="12">CCUG 59858</strain>
    </source>
</reference>
<evidence type="ECO:0000256" key="4">
    <source>
        <dbReference type="ARBA" id="ARBA00011245"/>
    </source>
</evidence>
<dbReference type="PANTHER" id="PTHR11557">
    <property type="entry name" value="PORPHOBILINOGEN DEAMINASE"/>
    <property type="match status" value="1"/>
</dbReference>
<dbReference type="Pfam" id="PF01379">
    <property type="entry name" value="Porphobil_deam"/>
    <property type="match status" value="1"/>
</dbReference>
<dbReference type="EMBL" id="JBHSAB010000002">
    <property type="protein sequence ID" value="MFC3907999.1"/>
    <property type="molecule type" value="Genomic_DNA"/>
</dbReference>
<dbReference type="NCBIfam" id="TIGR00212">
    <property type="entry name" value="hemC"/>
    <property type="match status" value="1"/>
</dbReference>
<dbReference type="InterPro" id="IPR022419">
    <property type="entry name" value="Porphobilin_deaminase_cofac_BS"/>
</dbReference>